<feature type="region of interest" description="Disordered" evidence="1">
    <location>
        <begin position="277"/>
        <end position="307"/>
    </location>
</feature>
<dbReference type="OrthoDB" id="9803828at2"/>
<comment type="caution">
    <text evidence="2">The sequence shown here is derived from an EMBL/GenBank/DDBJ whole genome shotgun (WGS) entry which is preliminary data.</text>
</comment>
<dbReference type="AlphaFoldDB" id="H0E393"/>
<dbReference type="Proteomes" id="UP000005143">
    <property type="component" value="Unassembled WGS sequence"/>
</dbReference>
<sequence>MAAPLTALTASVATALSIAGGAPAIERDQARAPLQEGRGAGSLQYLPAVGPATGAILYVHGGGWRIGGRANARRYGWDRFYRGVRFQLGGRIALGVVQVEVGRDQTGAVERGYRRLRRLVGRETPICVHAGSAGAVAATTLVGERSSISCLALEAPAIDLRRGQINRGANALVQRVYGKSRARRWEHSPLRWARDLSTRRLPLLLTGASDDYIVPFAKIERMRQVVGASASLTSYRSDPDFGTTVFGHVQVGADTAAVLRDREVGWLVGQLDAAADRRAGRPSRAPRLADARVSSAGRVEDARAPRR</sequence>
<dbReference type="EMBL" id="AGUD01000060">
    <property type="protein sequence ID" value="EHN11866.1"/>
    <property type="molecule type" value="Genomic_DNA"/>
</dbReference>
<dbReference type="RefSeq" id="WP_007572150.1">
    <property type="nucleotide sequence ID" value="NZ_AGUD01000060.1"/>
</dbReference>
<keyword evidence="3" id="KW-1185">Reference proteome</keyword>
<dbReference type="SUPFAM" id="SSF53474">
    <property type="entry name" value="alpha/beta-Hydrolases"/>
    <property type="match status" value="1"/>
</dbReference>
<dbReference type="InterPro" id="IPR029058">
    <property type="entry name" value="AB_hydrolase_fold"/>
</dbReference>
<reference evidence="2 3" key="1">
    <citation type="journal article" date="2013" name="Biodegradation">
        <title>Quantitative proteomic analysis of ibuprofen-degrading Patulibacter sp. strain I11.</title>
        <authorList>
            <person name="Almeida B."/>
            <person name="Kjeldal H."/>
            <person name="Lolas I."/>
            <person name="Knudsen A.D."/>
            <person name="Carvalho G."/>
            <person name="Nielsen K.L."/>
            <person name="Barreto Crespo M.T."/>
            <person name="Stensballe A."/>
            <person name="Nielsen J.L."/>
        </authorList>
    </citation>
    <scope>NUCLEOTIDE SEQUENCE [LARGE SCALE GENOMIC DNA]</scope>
    <source>
        <strain evidence="2 3">I11</strain>
    </source>
</reference>
<gene>
    <name evidence="2" type="ORF">PAI11_12610</name>
</gene>
<dbReference type="Gene3D" id="3.40.50.1820">
    <property type="entry name" value="alpha/beta hydrolase"/>
    <property type="match status" value="1"/>
</dbReference>
<organism evidence="2 3">
    <name type="scientific">Patulibacter medicamentivorans</name>
    <dbReference type="NCBI Taxonomy" id="1097667"/>
    <lineage>
        <taxon>Bacteria</taxon>
        <taxon>Bacillati</taxon>
        <taxon>Actinomycetota</taxon>
        <taxon>Thermoleophilia</taxon>
        <taxon>Solirubrobacterales</taxon>
        <taxon>Patulibacteraceae</taxon>
        <taxon>Patulibacter</taxon>
    </lineage>
</organism>
<feature type="compositionally biased region" description="Basic and acidic residues" evidence="1">
    <location>
        <begin position="298"/>
        <end position="307"/>
    </location>
</feature>
<proteinExistence type="predicted"/>
<evidence type="ECO:0000313" key="2">
    <source>
        <dbReference type="EMBL" id="EHN11866.1"/>
    </source>
</evidence>
<name>H0E393_9ACTN</name>
<evidence type="ECO:0000313" key="3">
    <source>
        <dbReference type="Proteomes" id="UP000005143"/>
    </source>
</evidence>
<accession>H0E393</accession>
<evidence type="ECO:0000256" key="1">
    <source>
        <dbReference type="SAM" id="MobiDB-lite"/>
    </source>
</evidence>
<protein>
    <submittedName>
        <fullName evidence="2">Uncharacterized protein</fullName>
    </submittedName>
</protein>